<dbReference type="RefSeq" id="WP_121051495.1">
    <property type="nucleotide sequence ID" value="NZ_RBWX01000008.1"/>
</dbReference>
<evidence type="ECO:0000259" key="1">
    <source>
        <dbReference type="Pfam" id="PF13468"/>
    </source>
</evidence>
<dbReference type="SUPFAM" id="SSF54593">
    <property type="entry name" value="Glyoxalase/Bleomycin resistance protein/Dihydroxybiphenyl dioxygenase"/>
    <property type="match status" value="1"/>
</dbReference>
<protein>
    <submittedName>
        <fullName evidence="2">Glyoxalase-like protein</fullName>
    </submittedName>
</protein>
<evidence type="ECO:0000313" key="3">
    <source>
        <dbReference type="Proteomes" id="UP000276029"/>
    </source>
</evidence>
<keyword evidence="3" id="KW-1185">Reference proteome</keyword>
<reference evidence="2 3" key="1">
    <citation type="submission" date="2018-10" db="EMBL/GenBank/DDBJ databases">
        <title>Genomic Encyclopedia of Type Strains, Phase IV (KMG-IV): sequencing the most valuable type-strain genomes for metagenomic binning, comparative biology and taxonomic classification.</title>
        <authorList>
            <person name="Goeker M."/>
        </authorList>
    </citation>
    <scope>NUCLEOTIDE SEQUENCE [LARGE SCALE GENOMIC DNA]</scope>
    <source>
        <strain evidence="2 3">DSM 19791</strain>
    </source>
</reference>
<dbReference type="Proteomes" id="UP000276029">
    <property type="component" value="Unassembled WGS sequence"/>
</dbReference>
<evidence type="ECO:0000313" key="2">
    <source>
        <dbReference type="EMBL" id="RKS89286.1"/>
    </source>
</evidence>
<dbReference type="InterPro" id="IPR025870">
    <property type="entry name" value="Glyoxalase-like_dom"/>
</dbReference>
<sequence length="216" mass="23105">MGEGPTLRLDHVLLFAPTLDQAMTRFGILTGVEAQMGGAHPDHGSVNALVSMGTSYIELIARADRRGTRGGIEVIDYALQCADIEAVAAQGDALGLEVRWMDGQRLTANGTLLRWRSFMFEGHDFAGLVPFFIDWGATPHPSATSPGGVSSPHLTAFHPDAERLALLYRQFGIEVPVIAQPEPGLRLDVATPKGVVSFGGDARGWRAALAADSHIH</sequence>
<dbReference type="InterPro" id="IPR029068">
    <property type="entry name" value="Glyas_Bleomycin-R_OHBP_Dase"/>
</dbReference>
<dbReference type="PANTHER" id="PTHR40265">
    <property type="entry name" value="BLL2707 PROTEIN"/>
    <property type="match status" value="1"/>
</dbReference>
<dbReference type="Gene3D" id="3.10.180.10">
    <property type="entry name" value="2,3-Dihydroxybiphenyl 1,2-Dioxygenase, domain 1"/>
    <property type="match status" value="1"/>
</dbReference>
<dbReference type="Pfam" id="PF13468">
    <property type="entry name" value="Glyoxalase_3"/>
    <property type="match status" value="1"/>
</dbReference>
<dbReference type="PANTHER" id="PTHR40265:SF1">
    <property type="entry name" value="GLYOXALASE-LIKE DOMAIN-CONTAINING PROTEIN"/>
    <property type="match status" value="1"/>
</dbReference>
<name>A0ABX9SZD8_SPHMI</name>
<organism evidence="2 3">
    <name type="scientific">Sphingosinicella microcystinivorans</name>
    <dbReference type="NCBI Taxonomy" id="335406"/>
    <lineage>
        <taxon>Bacteria</taxon>
        <taxon>Pseudomonadati</taxon>
        <taxon>Pseudomonadota</taxon>
        <taxon>Alphaproteobacteria</taxon>
        <taxon>Sphingomonadales</taxon>
        <taxon>Sphingosinicellaceae</taxon>
        <taxon>Sphingosinicella</taxon>
    </lineage>
</organism>
<gene>
    <name evidence="2" type="ORF">DFR51_2506</name>
</gene>
<accession>A0ABX9SZD8</accession>
<proteinExistence type="predicted"/>
<dbReference type="EMBL" id="RBWX01000008">
    <property type="protein sequence ID" value="RKS89286.1"/>
    <property type="molecule type" value="Genomic_DNA"/>
</dbReference>
<feature type="domain" description="Glyoxalase-like" evidence="1">
    <location>
        <begin position="9"/>
        <end position="169"/>
    </location>
</feature>
<comment type="caution">
    <text evidence="2">The sequence shown here is derived from an EMBL/GenBank/DDBJ whole genome shotgun (WGS) entry which is preliminary data.</text>
</comment>